<feature type="compositionally biased region" description="Acidic residues" evidence="1">
    <location>
        <begin position="364"/>
        <end position="376"/>
    </location>
</feature>
<keyword evidence="5" id="KW-1185">Reference proteome</keyword>
<reference evidence="3" key="2">
    <citation type="submission" date="2020-09" db="EMBL/GenBank/DDBJ databases">
        <authorList>
            <person name="Kikuchi T."/>
        </authorList>
    </citation>
    <scope>NUCLEOTIDE SEQUENCE</scope>
    <source>
        <strain evidence="3">Ka4C1</strain>
    </source>
</reference>
<dbReference type="EMBL" id="CAJFDI010000002">
    <property type="protein sequence ID" value="CAD5213598.1"/>
    <property type="molecule type" value="Genomic_DNA"/>
</dbReference>
<proteinExistence type="predicted"/>
<evidence type="ECO:0000313" key="5">
    <source>
        <dbReference type="Proteomes" id="UP000659654"/>
    </source>
</evidence>
<feature type="signal peptide" evidence="2">
    <location>
        <begin position="1"/>
        <end position="20"/>
    </location>
</feature>
<protein>
    <submittedName>
        <fullName evidence="3">(pine wood nematode) hypothetical protein</fullName>
    </submittedName>
</protein>
<feature type="chain" id="PRO_5035399874" evidence="2">
    <location>
        <begin position="21"/>
        <end position="403"/>
    </location>
</feature>
<sequence length="403" mass="46768">MKFDMFLLIAPLLLYGGVIELEVYDSGYVQGCHSFIFGTHRQRPLLDLQLFTADLSLRDFNCDDTYGKCKPLCKQETFCALYCSPMCCVDREAADRVCKAREGYYYQHLSTKFKVLSAYWRSRSNRDGGVWVEDEMQLLDSSYNTVDLGITNFTLQVATAPYLNAEDRPLGEIGFGRDPVGYGFVNVLYKKGIIDQPVLSIGHPHIFDPRYTLGAYNTNDCYDDWQPIPVVGDHGWMFDAQAVAFLNYKSEVHDFRVMLSSDGVARMPRHVFNSFFPSLLSRYRNEYDIYQLNDSRRNDEFDFYVDMLPQILAQDNVSLLQLQILDPNPDRVEWILGRMILLDTCITFDFEKSEMYFAQARPNDDDDDDDSEDDEGNEFRVKKRRRYSPLRRKANNVGHRDGR</sequence>
<dbReference type="WBParaSite" id="BXY_1150000.1">
    <property type="protein sequence ID" value="BXY_1150000.1"/>
    <property type="gene ID" value="BXY_1150000"/>
</dbReference>
<reference evidence="6" key="1">
    <citation type="submission" date="2016-11" db="UniProtKB">
        <authorList>
            <consortium name="WormBaseParasite"/>
        </authorList>
    </citation>
    <scope>IDENTIFICATION</scope>
</reference>
<name>A0A1I7SEP1_BURXY</name>
<accession>A0A1I7SEP1</accession>
<organism evidence="4 6">
    <name type="scientific">Bursaphelenchus xylophilus</name>
    <name type="common">Pinewood nematode worm</name>
    <name type="synonym">Aphelenchoides xylophilus</name>
    <dbReference type="NCBI Taxonomy" id="6326"/>
    <lineage>
        <taxon>Eukaryota</taxon>
        <taxon>Metazoa</taxon>
        <taxon>Ecdysozoa</taxon>
        <taxon>Nematoda</taxon>
        <taxon>Chromadorea</taxon>
        <taxon>Rhabditida</taxon>
        <taxon>Tylenchina</taxon>
        <taxon>Tylenchomorpha</taxon>
        <taxon>Aphelenchoidea</taxon>
        <taxon>Aphelenchoididae</taxon>
        <taxon>Bursaphelenchus</taxon>
    </lineage>
</organism>
<dbReference type="AlphaFoldDB" id="A0A1I7SEP1"/>
<evidence type="ECO:0000313" key="4">
    <source>
        <dbReference type="Proteomes" id="UP000095284"/>
    </source>
</evidence>
<dbReference type="Gene3D" id="2.40.70.10">
    <property type="entry name" value="Acid Proteases"/>
    <property type="match status" value="1"/>
</dbReference>
<evidence type="ECO:0000256" key="2">
    <source>
        <dbReference type="SAM" id="SignalP"/>
    </source>
</evidence>
<dbReference type="EMBL" id="CAJFCV020000002">
    <property type="protein sequence ID" value="CAG9092863.1"/>
    <property type="molecule type" value="Genomic_DNA"/>
</dbReference>
<dbReference type="Proteomes" id="UP000582659">
    <property type="component" value="Unassembled WGS sequence"/>
</dbReference>
<evidence type="ECO:0000313" key="6">
    <source>
        <dbReference type="WBParaSite" id="BXY_1150000.1"/>
    </source>
</evidence>
<evidence type="ECO:0000256" key="1">
    <source>
        <dbReference type="SAM" id="MobiDB-lite"/>
    </source>
</evidence>
<evidence type="ECO:0000313" key="3">
    <source>
        <dbReference type="EMBL" id="CAD5213598.1"/>
    </source>
</evidence>
<dbReference type="Proteomes" id="UP000659654">
    <property type="component" value="Unassembled WGS sequence"/>
</dbReference>
<feature type="region of interest" description="Disordered" evidence="1">
    <location>
        <begin position="360"/>
        <end position="403"/>
    </location>
</feature>
<dbReference type="OrthoDB" id="5911585at2759"/>
<feature type="compositionally biased region" description="Basic residues" evidence="1">
    <location>
        <begin position="381"/>
        <end position="394"/>
    </location>
</feature>
<dbReference type="SUPFAM" id="SSF50630">
    <property type="entry name" value="Acid proteases"/>
    <property type="match status" value="1"/>
</dbReference>
<gene>
    <name evidence="3" type="ORF">BXYJ_LOCUS3110</name>
</gene>
<dbReference type="InterPro" id="IPR021109">
    <property type="entry name" value="Peptidase_aspartic_dom_sf"/>
</dbReference>
<dbReference type="Proteomes" id="UP000095284">
    <property type="component" value="Unplaced"/>
</dbReference>
<keyword evidence="2" id="KW-0732">Signal</keyword>